<name>A0A292PUK6_9PEZI</name>
<dbReference type="PIRSF" id="PIRSF036492">
    <property type="entry name" value="ALDH"/>
    <property type="match status" value="1"/>
</dbReference>
<dbReference type="AlphaFoldDB" id="A0A292PUK6"/>
<feature type="active site" evidence="6">
    <location>
        <position position="258"/>
    </location>
</feature>
<dbReference type="GO" id="GO:0004029">
    <property type="term" value="F:aldehyde dehydrogenase (NAD+) activity"/>
    <property type="evidence" value="ECO:0007669"/>
    <property type="project" value="TreeGrafter"/>
</dbReference>
<keyword evidence="3 5" id="KW-0560">Oxidoreductase</keyword>
<evidence type="ECO:0000259" key="9">
    <source>
        <dbReference type="Pfam" id="PF00171"/>
    </source>
</evidence>
<gene>
    <name evidence="10" type="ORF">GSTUAT00005438001</name>
</gene>
<dbReference type="PROSITE" id="PS00687">
    <property type="entry name" value="ALDEHYDE_DEHYDR_GLU"/>
    <property type="match status" value="1"/>
</dbReference>
<dbReference type="FunFam" id="3.40.309.10:FF:000025">
    <property type="entry name" value="Aldehyde dehydrogenase"/>
    <property type="match status" value="1"/>
</dbReference>
<keyword evidence="2" id="KW-0125">Carotenoid biosynthesis</keyword>
<dbReference type="PANTHER" id="PTHR43570:SF11">
    <property type="entry name" value="ALDEHYDE DEHYDROGENASE"/>
    <property type="match status" value="1"/>
</dbReference>
<dbReference type="InterPro" id="IPR016161">
    <property type="entry name" value="Ald_DH/histidinol_DH"/>
</dbReference>
<evidence type="ECO:0000256" key="6">
    <source>
        <dbReference type="PIRSR" id="PIRSR036492-1"/>
    </source>
</evidence>
<feature type="active site" evidence="6 7">
    <location>
        <position position="224"/>
    </location>
</feature>
<dbReference type="InterPro" id="IPR012394">
    <property type="entry name" value="Aldehyde_DH_NAD(P)"/>
</dbReference>
<evidence type="ECO:0000256" key="3">
    <source>
        <dbReference type="ARBA" id="ARBA00023002"/>
    </source>
</evidence>
<dbReference type="InterPro" id="IPR029510">
    <property type="entry name" value="Ald_DH_CS_GLU"/>
</dbReference>
<keyword evidence="4" id="KW-0520">NAD</keyword>
<keyword evidence="11" id="KW-1185">Reference proteome</keyword>
<dbReference type="InterPro" id="IPR016163">
    <property type="entry name" value="Ald_DH_C"/>
</dbReference>
<sequence length="534" mass="58873">MASHLLIPFISTPVETIAPTVSRLQSTFTSLKTHPLAYREEQLRKLYWGIKDNEHQLVQALKADLGKPYFEAMISEIDWIGAEILYVLKNLRKWAADDKVDLPFLHRLVLSPRIRKEPMGTVLVIGAFNYPAQLALVPLIGAIAAGNTAVVKPSEQAPNSAAIIARILEGALDPEAYAVVNGGIPESTELLNQKFDKICYTGNAAVGRIVATAAAKHLTPVLLELGGLNPCIITKSADAKLAAKRIAWGKVHNLGQICIGPNYVIIHPSLEAEFVGAFIQTLKKFFPEGASKSPDLARVINKRHYHRITELLNNTKGTILYGGERDESRLFIEPTLVKIASPEDSLLSEEIFGPLLPMLIVEDLDSMISVARKIGDCPLALYIFSAKREEEEKILKNIRSGGATVNDVLFHAAIPSIPFGGVGESGTGSYRGKASFDAFVHRRPVVNQPSWMEGQLRVCFARTLSFSFLVDSYFIFPNLSPGPTLPMHNEKEEHVCRQFHRKRASVPSGLHPISPATFRITLYGTHHSRQRNST</sequence>
<dbReference type="Pfam" id="PF00171">
    <property type="entry name" value="Aldedh"/>
    <property type="match status" value="1"/>
</dbReference>
<dbReference type="GO" id="GO:0005737">
    <property type="term" value="C:cytoplasm"/>
    <property type="evidence" value="ECO:0007669"/>
    <property type="project" value="TreeGrafter"/>
</dbReference>
<dbReference type="FunFam" id="3.40.605.10:FF:000004">
    <property type="entry name" value="Aldehyde dehydrogenase"/>
    <property type="match status" value="1"/>
</dbReference>
<comment type="similarity">
    <text evidence="1 5 8">Belongs to the aldehyde dehydrogenase family.</text>
</comment>
<accession>A0A292PUK6</accession>
<evidence type="ECO:0000256" key="2">
    <source>
        <dbReference type="ARBA" id="ARBA00022746"/>
    </source>
</evidence>
<dbReference type="InterPro" id="IPR015590">
    <property type="entry name" value="Aldehyde_DH_dom"/>
</dbReference>
<dbReference type="EMBL" id="LN891047">
    <property type="protein sequence ID" value="CUS10471.1"/>
    <property type="molecule type" value="Genomic_DNA"/>
</dbReference>
<reference evidence="10" key="1">
    <citation type="submission" date="2015-10" db="EMBL/GenBank/DDBJ databases">
        <authorList>
            <person name="Regsiter A."/>
            <person name="william w."/>
        </authorList>
    </citation>
    <scope>NUCLEOTIDE SEQUENCE</scope>
    <source>
        <strain evidence="10">Montdore</strain>
    </source>
</reference>
<dbReference type="GO" id="GO:0016117">
    <property type="term" value="P:carotenoid biosynthetic process"/>
    <property type="evidence" value="ECO:0007669"/>
    <property type="project" value="UniProtKB-KW"/>
</dbReference>
<evidence type="ECO:0000256" key="7">
    <source>
        <dbReference type="PROSITE-ProRule" id="PRU10007"/>
    </source>
</evidence>
<dbReference type="SUPFAM" id="SSF53720">
    <property type="entry name" value="ALDH-like"/>
    <property type="match status" value="1"/>
</dbReference>
<proteinExistence type="inferred from homology"/>
<organism evidence="10 11">
    <name type="scientific">Tuber aestivum</name>
    <name type="common">summer truffle</name>
    <dbReference type="NCBI Taxonomy" id="59557"/>
    <lineage>
        <taxon>Eukaryota</taxon>
        <taxon>Fungi</taxon>
        <taxon>Dikarya</taxon>
        <taxon>Ascomycota</taxon>
        <taxon>Pezizomycotina</taxon>
        <taxon>Pezizomycetes</taxon>
        <taxon>Pezizales</taxon>
        <taxon>Tuberaceae</taxon>
        <taxon>Tuber</taxon>
    </lineage>
</organism>
<dbReference type="InterPro" id="IPR016162">
    <property type="entry name" value="Ald_DH_N"/>
</dbReference>
<dbReference type="CDD" id="cd07135">
    <property type="entry name" value="ALDH_F14-YMR110C"/>
    <property type="match status" value="1"/>
</dbReference>
<evidence type="ECO:0000256" key="5">
    <source>
        <dbReference type="PIRNR" id="PIRNR036492"/>
    </source>
</evidence>
<evidence type="ECO:0000313" key="11">
    <source>
        <dbReference type="Proteomes" id="UP001412239"/>
    </source>
</evidence>
<evidence type="ECO:0000256" key="1">
    <source>
        <dbReference type="ARBA" id="ARBA00009986"/>
    </source>
</evidence>
<feature type="domain" description="Aldehyde dehydrogenase" evidence="9">
    <location>
        <begin position="21"/>
        <end position="442"/>
    </location>
</feature>
<dbReference type="PANTHER" id="PTHR43570">
    <property type="entry name" value="ALDEHYDE DEHYDROGENASE"/>
    <property type="match status" value="1"/>
</dbReference>
<dbReference type="Gene3D" id="3.40.605.10">
    <property type="entry name" value="Aldehyde Dehydrogenase, Chain A, domain 1"/>
    <property type="match status" value="1"/>
</dbReference>
<evidence type="ECO:0000256" key="4">
    <source>
        <dbReference type="ARBA" id="ARBA00023027"/>
    </source>
</evidence>
<evidence type="ECO:0000256" key="8">
    <source>
        <dbReference type="RuleBase" id="RU003345"/>
    </source>
</evidence>
<evidence type="ECO:0000313" key="10">
    <source>
        <dbReference type="EMBL" id="CUS10471.1"/>
    </source>
</evidence>
<dbReference type="GO" id="GO:0006081">
    <property type="term" value="P:aldehyde metabolic process"/>
    <property type="evidence" value="ECO:0007669"/>
    <property type="project" value="InterPro"/>
</dbReference>
<dbReference type="Proteomes" id="UP001412239">
    <property type="component" value="Unassembled WGS sequence"/>
</dbReference>
<protein>
    <recommendedName>
        <fullName evidence="5">Aldehyde dehydrogenase</fullName>
    </recommendedName>
</protein>
<dbReference type="Gene3D" id="3.40.309.10">
    <property type="entry name" value="Aldehyde Dehydrogenase, Chain A, domain 2"/>
    <property type="match status" value="1"/>
</dbReference>